<feature type="binding site" evidence="1">
    <location>
        <position position="214"/>
    </location>
    <ligand>
        <name>ATP</name>
        <dbReference type="ChEBI" id="CHEBI:30616"/>
    </ligand>
</feature>
<dbReference type="AlphaFoldDB" id="A0A7U4QLB7"/>
<dbReference type="SUPFAM" id="SSF140931">
    <property type="entry name" value="Fic-like"/>
    <property type="match status" value="1"/>
</dbReference>
<dbReference type="Pfam" id="PF13784">
    <property type="entry name" value="Fic_N"/>
    <property type="match status" value="1"/>
</dbReference>
<protein>
    <submittedName>
        <fullName evidence="5">Toxin Fic</fullName>
    </submittedName>
</protein>
<feature type="binding site" evidence="1">
    <location>
        <begin position="219"/>
        <end position="225"/>
    </location>
    <ligand>
        <name>ATP</name>
        <dbReference type="ChEBI" id="CHEBI:30616"/>
    </ligand>
</feature>
<evidence type="ECO:0000256" key="3">
    <source>
        <dbReference type="PIRSR" id="PIRSR640198-2"/>
    </source>
</evidence>
<dbReference type="InterPro" id="IPR026287">
    <property type="entry name" value="SoFic-like"/>
</dbReference>
<feature type="domain" description="Fido" evidence="4">
    <location>
        <begin position="128"/>
        <end position="278"/>
    </location>
</feature>
<dbReference type="Gene3D" id="1.10.3290.10">
    <property type="entry name" value="Fido-like domain"/>
    <property type="match status" value="1"/>
</dbReference>
<feature type="binding site" evidence="3">
    <location>
        <begin position="256"/>
        <end position="257"/>
    </location>
    <ligand>
        <name>ATP</name>
        <dbReference type="ChEBI" id="CHEBI:30616"/>
    </ligand>
</feature>
<name>A0A7U4QLB7_DESA2</name>
<proteinExistence type="predicted"/>
<feature type="active site" evidence="2">
    <location>
        <position position="214"/>
    </location>
</feature>
<accession>A0A7U4QLB7</accession>
<keyword evidence="1" id="KW-0067">ATP-binding</keyword>
<keyword evidence="6" id="KW-1185">Reference proteome</keyword>
<evidence type="ECO:0000256" key="2">
    <source>
        <dbReference type="PIRSR" id="PIRSR640198-1"/>
    </source>
</evidence>
<dbReference type="RefSeq" id="WP_066063830.1">
    <property type="nucleotide sequence ID" value="NZ_CP013015.1"/>
</dbReference>
<dbReference type="EMBL" id="CP013015">
    <property type="protein sequence ID" value="AMM41460.1"/>
    <property type="molecule type" value="Genomic_DNA"/>
</dbReference>
<evidence type="ECO:0000259" key="4">
    <source>
        <dbReference type="PROSITE" id="PS51459"/>
    </source>
</evidence>
<dbReference type="InterPro" id="IPR003812">
    <property type="entry name" value="Fido"/>
</dbReference>
<dbReference type="PIRSF" id="PIRSF038925">
    <property type="entry name" value="AMP-prot_trans"/>
    <property type="match status" value="1"/>
</dbReference>
<reference evidence="5 6" key="1">
    <citation type="submission" date="2015-10" db="EMBL/GenBank/DDBJ databases">
        <title>Candidatus Desulfofervidus auxilii, a hydrogenotrophic sulfate-reducing bacterium involved in the thermophilic anaerobic oxidation of methane.</title>
        <authorList>
            <person name="Krukenberg V."/>
            <person name="Richter M."/>
            <person name="Wegener G."/>
        </authorList>
    </citation>
    <scope>NUCLEOTIDE SEQUENCE [LARGE SCALE GENOMIC DNA]</scope>
    <source>
        <strain evidence="5 6">HS1</strain>
    </source>
</reference>
<dbReference type="InterPro" id="IPR025758">
    <property type="entry name" value="Fic/DOC_N"/>
</dbReference>
<keyword evidence="1" id="KW-0547">Nucleotide-binding</keyword>
<dbReference type="Pfam" id="PF02661">
    <property type="entry name" value="Fic"/>
    <property type="match status" value="1"/>
</dbReference>
<gene>
    <name evidence="5" type="ORF">HS1_001666</name>
</gene>
<dbReference type="Proteomes" id="UP000070560">
    <property type="component" value="Chromosome"/>
</dbReference>
<feature type="binding site" evidence="1">
    <location>
        <position position="256"/>
    </location>
    <ligand>
        <name>ATP</name>
        <dbReference type="ChEBI" id="CHEBI:30616"/>
    </ligand>
</feature>
<evidence type="ECO:0000313" key="6">
    <source>
        <dbReference type="Proteomes" id="UP000070560"/>
    </source>
</evidence>
<evidence type="ECO:0000313" key="5">
    <source>
        <dbReference type="EMBL" id="AMM41460.1"/>
    </source>
</evidence>
<dbReference type="PANTHER" id="PTHR13504:SF38">
    <property type="entry name" value="FIDO DOMAIN-CONTAINING PROTEIN"/>
    <property type="match status" value="1"/>
</dbReference>
<dbReference type="InterPro" id="IPR036597">
    <property type="entry name" value="Fido-like_dom_sf"/>
</dbReference>
<feature type="binding site" evidence="3">
    <location>
        <begin position="218"/>
        <end position="225"/>
    </location>
    <ligand>
        <name>ATP</name>
        <dbReference type="ChEBI" id="CHEBI:30616"/>
    </ligand>
</feature>
<evidence type="ECO:0000256" key="1">
    <source>
        <dbReference type="PIRSR" id="PIRSR038925-1"/>
    </source>
</evidence>
<dbReference type="KEGG" id="daw:HS1_001666"/>
<dbReference type="PANTHER" id="PTHR13504">
    <property type="entry name" value="FIDO DOMAIN-CONTAINING PROTEIN DDB_G0283145"/>
    <property type="match status" value="1"/>
</dbReference>
<dbReference type="InterPro" id="IPR040198">
    <property type="entry name" value="Fido_containing"/>
</dbReference>
<dbReference type="PROSITE" id="PS51459">
    <property type="entry name" value="FIDO"/>
    <property type="match status" value="1"/>
</dbReference>
<sequence>MQKFEVGIYKKCFQGKDYEYQYFSPKFINKPFEWEDKRITLLLEEAVRLVGEFNAYSLLVPDVDFFIKMHVVKEATLSSRIEGTKTGVEEAILPEEEIIPEKRDDWREVQNYIKAIHYAVSELEKLPLCMRLIKNAHRILLSGVRGRERQPGDIRKSQNWIGGSSLQDAIFIPPHHTEIPDLLKDLEEFWHNKKLSIPTLIKVALTHYQFETIHPFLDGNGRIGRLLITLQLIDYGFLKKPSLYLSSFFERHRASYYDSLNLVRTSNNIEQWLRFFLTGVITISKEGIDIFEEIIKLRQLYEREIMKFGRQAKLGHRALLFMFSKPIVDVKTIKTELDVAFNTANSLLGKFLKAGLVKEITGHSRNRLFVLWKYLDLFKK</sequence>
<dbReference type="GO" id="GO:0005524">
    <property type="term" value="F:ATP binding"/>
    <property type="evidence" value="ECO:0007669"/>
    <property type="project" value="UniProtKB-KW"/>
</dbReference>
<feature type="binding site" evidence="1">
    <location>
        <position position="82"/>
    </location>
    <ligand>
        <name>ATP</name>
        <dbReference type="ChEBI" id="CHEBI:30616"/>
    </ligand>
</feature>
<organism evidence="5 6">
    <name type="scientific">Desulfofervidus auxilii</name>
    <dbReference type="NCBI Taxonomy" id="1621989"/>
    <lineage>
        <taxon>Bacteria</taxon>
        <taxon>Pseudomonadati</taxon>
        <taxon>Thermodesulfobacteriota</taxon>
        <taxon>Candidatus Desulfofervidia</taxon>
        <taxon>Candidatus Desulfofervidales</taxon>
        <taxon>Candidatus Desulfofervidaceae</taxon>
        <taxon>Candidatus Desulfofervidus</taxon>
    </lineage>
</organism>